<dbReference type="OrthoDB" id="1436757at2"/>
<proteinExistence type="predicted"/>
<evidence type="ECO:0000313" key="1">
    <source>
        <dbReference type="EMBL" id="SHM76202.1"/>
    </source>
</evidence>
<accession>A0A1M7LFK4</accession>
<dbReference type="EMBL" id="FRCZ01000001">
    <property type="protein sequence ID" value="SHM76202.1"/>
    <property type="molecule type" value="Genomic_DNA"/>
</dbReference>
<organism evidence="1 2">
    <name type="scientific">Gracilibacillus kekensis</name>
    <dbReference type="NCBI Taxonomy" id="1027249"/>
    <lineage>
        <taxon>Bacteria</taxon>
        <taxon>Bacillati</taxon>
        <taxon>Bacillota</taxon>
        <taxon>Bacilli</taxon>
        <taxon>Bacillales</taxon>
        <taxon>Bacillaceae</taxon>
        <taxon>Gracilibacillus</taxon>
    </lineage>
</organism>
<protein>
    <submittedName>
        <fullName evidence="1">Uncharacterized protein</fullName>
    </submittedName>
</protein>
<gene>
    <name evidence="1" type="ORF">SAMN05216179_1042</name>
</gene>
<dbReference type="AlphaFoldDB" id="A0A1M7LFK4"/>
<dbReference type="Proteomes" id="UP000184184">
    <property type="component" value="Unassembled WGS sequence"/>
</dbReference>
<keyword evidence="2" id="KW-1185">Reference proteome</keyword>
<name>A0A1M7LFK4_9BACI</name>
<dbReference type="RefSeq" id="WP_073200248.1">
    <property type="nucleotide sequence ID" value="NZ_FRCZ01000001.1"/>
</dbReference>
<evidence type="ECO:0000313" key="2">
    <source>
        <dbReference type="Proteomes" id="UP000184184"/>
    </source>
</evidence>
<sequence>MISSKLLDNVGFYTKSEIEKVKFLIYFQTNSGINEVSLDEICETFVELGLASPNKSRLKTKLNKSKLFVKGKRDNHYKLHASLYMALKNDISIPSLSNFNEIESFNSVLDKSSYINTRGYLERLAKQINASYENNIFDGCAVLMRRFLEILLIHTYEKYGIDSEIKDSSNNFKMLSDIIKNVKNNTTISLSRNTKECLDIFRELGNFSAHKIYFNARKNDIDHVMLNYRATIEELLYKSGIKK</sequence>
<reference evidence="1 2" key="1">
    <citation type="submission" date="2016-11" db="EMBL/GenBank/DDBJ databases">
        <authorList>
            <person name="Jaros S."/>
            <person name="Januszkiewicz K."/>
            <person name="Wedrychowicz H."/>
        </authorList>
    </citation>
    <scope>NUCLEOTIDE SEQUENCE [LARGE SCALE GENOMIC DNA]</scope>
    <source>
        <strain evidence="1 2">CGMCC 1.10681</strain>
    </source>
</reference>